<dbReference type="VEuPathDB" id="FungiDB:EYZ11_000814"/>
<evidence type="ECO:0000313" key="4">
    <source>
        <dbReference type="Proteomes" id="UP000324241"/>
    </source>
</evidence>
<name>A0A4S3JWB0_9EURO</name>
<comment type="caution">
    <text evidence="2">The sequence shown here is derived from an EMBL/GenBank/DDBJ whole genome shotgun (WGS) entry which is preliminary data.</text>
</comment>
<dbReference type="Proteomes" id="UP000324241">
    <property type="component" value="Unassembled WGS sequence"/>
</dbReference>
<proteinExistence type="predicted"/>
<sequence length="67" mass="8082">MPLKEEEVDRLLCALQREELECQRKKYRICLLEKEIIEDSEGEKSKQEEMKKDKVKDVMDRDDIIVL</sequence>
<dbReference type="GeneID" id="54327603"/>
<evidence type="ECO:0000313" key="2">
    <source>
        <dbReference type="EMBL" id="THC99764.1"/>
    </source>
</evidence>
<dbReference type="RefSeq" id="XP_033428372.1">
    <property type="nucleotide sequence ID" value="XM_033569566.1"/>
</dbReference>
<evidence type="ECO:0000313" key="3">
    <source>
        <dbReference type="Proteomes" id="UP000308092"/>
    </source>
</evidence>
<dbReference type="EMBL" id="QUQM01000003">
    <property type="protein sequence ID" value="KAA8649011.1"/>
    <property type="molecule type" value="Genomic_DNA"/>
</dbReference>
<reference evidence="1 4" key="2">
    <citation type="submission" date="2019-08" db="EMBL/GenBank/DDBJ databases">
        <title>The genome sequence of a newly discovered highly antifungal drug resistant Aspergillus species, Aspergillus tanneri NIH 1004.</title>
        <authorList>
            <person name="Mounaud S."/>
            <person name="Singh I."/>
            <person name="Joardar V."/>
            <person name="Pakala S."/>
            <person name="Pakala S."/>
            <person name="Venepally P."/>
            <person name="Chung J.K."/>
            <person name="Losada L."/>
            <person name="Nierman W.C."/>
        </authorList>
    </citation>
    <scope>NUCLEOTIDE SEQUENCE [LARGE SCALE GENOMIC DNA]</scope>
    <source>
        <strain evidence="1 4">NIH1004</strain>
    </source>
</reference>
<dbReference type="AlphaFoldDB" id="A0A4S3JWB0"/>
<keyword evidence="3" id="KW-1185">Reference proteome</keyword>
<protein>
    <submittedName>
        <fullName evidence="2">Uncharacterized protein</fullName>
    </submittedName>
</protein>
<dbReference type="Proteomes" id="UP000308092">
    <property type="component" value="Unassembled WGS sequence"/>
</dbReference>
<gene>
    <name evidence="1" type="ORF">ATNIH1004_004901</name>
    <name evidence="2" type="ORF">EYZ11_000814</name>
</gene>
<dbReference type="EMBL" id="SOSA01000012">
    <property type="protein sequence ID" value="THC99764.1"/>
    <property type="molecule type" value="Genomic_DNA"/>
</dbReference>
<accession>A0A4S3JWB0</accession>
<evidence type="ECO:0000313" key="1">
    <source>
        <dbReference type="EMBL" id="KAA8649011.1"/>
    </source>
</evidence>
<reference evidence="2 3" key="1">
    <citation type="submission" date="2019-03" db="EMBL/GenBank/DDBJ databases">
        <title>The genome sequence of a newly discovered highly antifungal drug resistant Aspergillus species, Aspergillus tanneri NIH 1004.</title>
        <authorList>
            <person name="Mounaud S."/>
            <person name="Singh I."/>
            <person name="Joardar V."/>
            <person name="Pakala S."/>
            <person name="Pakala S."/>
            <person name="Venepally P."/>
            <person name="Hoover J."/>
            <person name="Nierman W."/>
            <person name="Chung J."/>
            <person name="Losada L."/>
        </authorList>
    </citation>
    <scope>NUCLEOTIDE SEQUENCE [LARGE SCALE GENOMIC DNA]</scope>
    <source>
        <strain evidence="2 3">NIH1004</strain>
    </source>
</reference>
<organism evidence="2 3">
    <name type="scientific">Aspergillus tanneri</name>
    <dbReference type="NCBI Taxonomy" id="1220188"/>
    <lineage>
        <taxon>Eukaryota</taxon>
        <taxon>Fungi</taxon>
        <taxon>Dikarya</taxon>
        <taxon>Ascomycota</taxon>
        <taxon>Pezizomycotina</taxon>
        <taxon>Eurotiomycetes</taxon>
        <taxon>Eurotiomycetidae</taxon>
        <taxon>Eurotiales</taxon>
        <taxon>Aspergillaceae</taxon>
        <taxon>Aspergillus</taxon>
        <taxon>Aspergillus subgen. Circumdati</taxon>
    </lineage>
</organism>